<sequence>MLESLLGRLPANFIVICAALAFLLPFLVKITNKKLRKITNPTWKKDRP</sequence>
<keyword evidence="1" id="KW-1133">Transmembrane helix</keyword>
<dbReference type="EMBL" id="JBIACK010000001">
    <property type="protein sequence ID" value="MFE8700146.1"/>
    <property type="molecule type" value="Genomic_DNA"/>
</dbReference>
<comment type="caution">
    <text evidence="2">The sequence shown here is derived from an EMBL/GenBank/DDBJ whole genome shotgun (WGS) entry which is preliminary data.</text>
</comment>
<reference evidence="2 3" key="1">
    <citation type="submission" date="2024-08" db="EMBL/GenBank/DDBJ databases">
        <title>Two novel Cytobacillus novel species.</title>
        <authorList>
            <person name="Liu G."/>
        </authorList>
    </citation>
    <scope>NUCLEOTIDE SEQUENCE [LARGE SCALE GENOMIC DNA]</scope>
    <source>
        <strain evidence="2 3">FJAT-54145</strain>
    </source>
</reference>
<dbReference type="RefSeq" id="WP_389358950.1">
    <property type="nucleotide sequence ID" value="NZ_JBIACK010000001.1"/>
</dbReference>
<gene>
    <name evidence="2" type="ORF">ACFYKX_05845</name>
</gene>
<keyword evidence="1" id="KW-0812">Transmembrane</keyword>
<keyword evidence="3" id="KW-1185">Reference proteome</keyword>
<proteinExistence type="predicted"/>
<evidence type="ECO:0000313" key="3">
    <source>
        <dbReference type="Proteomes" id="UP001601059"/>
    </source>
</evidence>
<protein>
    <submittedName>
        <fullName evidence="2">Uncharacterized protein</fullName>
    </submittedName>
</protein>
<evidence type="ECO:0000256" key="1">
    <source>
        <dbReference type="SAM" id="Phobius"/>
    </source>
</evidence>
<name>A0ABW6K7G8_9BACI</name>
<dbReference type="Proteomes" id="UP001601059">
    <property type="component" value="Unassembled WGS sequence"/>
</dbReference>
<feature type="transmembrane region" description="Helical" evidence="1">
    <location>
        <begin position="6"/>
        <end position="28"/>
    </location>
</feature>
<evidence type="ECO:0000313" key="2">
    <source>
        <dbReference type="EMBL" id="MFE8700146.1"/>
    </source>
</evidence>
<keyword evidence="1" id="KW-0472">Membrane</keyword>
<accession>A0ABW6K7G8</accession>
<organism evidence="2 3">
    <name type="scientific">Cytobacillus spartinae</name>
    <dbReference type="NCBI Taxonomy" id="3299023"/>
    <lineage>
        <taxon>Bacteria</taxon>
        <taxon>Bacillati</taxon>
        <taxon>Bacillota</taxon>
        <taxon>Bacilli</taxon>
        <taxon>Bacillales</taxon>
        <taxon>Bacillaceae</taxon>
        <taxon>Cytobacillus</taxon>
    </lineage>
</organism>